<dbReference type="Gene3D" id="3.20.20.140">
    <property type="entry name" value="Metal-dependent hydrolases"/>
    <property type="match status" value="1"/>
</dbReference>
<dbReference type="CDD" id="cd01299">
    <property type="entry name" value="Met_dep_hydrolase_A"/>
    <property type="match status" value="1"/>
</dbReference>
<dbReference type="GO" id="GO:0016810">
    <property type="term" value="F:hydrolase activity, acting on carbon-nitrogen (but not peptide) bonds"/>
    <property type="evidence" value="ECO:0007669"/>
    <property type="project" value="InterPro"/>
</dbReference>
<dbReference type="Pfam" id="PF01979">
    <property type="entry name" value="Amidohydro_1"/>
    <property type="match status" value="1"/>
</dbReference>
<dbReference type="InterPro" id="IPR006680">
    <property type="entry name" value="Amidohydro-rel"/>
</dbReference>
<reference evidence="2" key="1">
    <citation type="submission" date="2020-07" db="EMBL/GenBank/DDBJ databases">
        <authorList>
            <person name="Camacho E."/>
        </authorList>
    </citation>
    <scope>NUCLEOTIDE SEQUENCE</scope>
    <source>
        <strain evidence="2">MPO218</strain>
    </source>
</reference>
<dbReference type="InterPro" id="IPR011059">
    <property type="entry name" value="Metal-dep_hydrolase_composite"/>
</dbReference>
<dbReference type="Proteomes" id="UP000664914">
    <property type="component" value="Chromosome"/>
</dbReference>
<evidence type="ECO:0000259" key="1">
    <source>
        <dbReference type="Pfam" id="PF01979"/>
    </source>
</evidence>
<name>A0A975D6R6_9SPHN</name>
<accession>A0A975D6R6</accession>
<proteinExistence type="predicted"/>
<dbReference type="InterPro" id="IPR032466">
    <property type="entry name" value="Metal_Hydrolase"/>
</dbReference>
<dbReference type="AlphaFoldDB" id="A0A975D6R6"/>
<reference evidence="2" key="2">
    <citation type="submission" date="2021-04" db="EMBL/GenBank/DDBJ databases">
        <title>Isolation and genomic analysis of the ibuprofen-degrading bacterium Sphingomonas strain MPO218.</title>
        <authorList>
            <person name="Aulestia M."/>
            <person name="Flores A."/>
            <person name="Mangas E.L."/>
            <person name="Perez-Pulido A.J."/>
            <person name="Santero E."/>
            <person name="Camacho E.M."/>
        </authorList>
    </citation>
    <scope>NUCLEOTIDE SEQUENCE</scope>
    <source>
        <strain evidence="2">MPO218</strain>
    </source>
</reference>
<dbReference type="InterPro" id="IPR051781">
    <property type="entry name" value="Metallo-dep_Hydrolase"/>
</dbReference>
<dbReference type="InterPro" id="IPR057744">
    <property type="entry name" value="OTAase-like"/>
</dbReference>
<dbReference type="Gene3D" id="2.30.40.10">
    <property type="entry name" value="Urease, subunit C, domain 1"/>
    <property type="match status" value="1"/>
</dbReference>
<dbReference type="PANTHER" id="PTHR43135:SF3">
    <property type="entry name" value="ALPHA-D-RIBOSE 1-METHYLPHOSPHONATE 5-TRIPHOSPHATE DIPHOSPHATASE"/>
    <property type="match status" value="1"/>
</dbReference>
<feature type="domain" description="Amidohydrolase-related" evidence="1">
    <location>
        <begin position="53"/>
        <end position="401"/>
    </location>
</feature>
<dbReference type="SUPFAM" id="SSF51338">
    <property type="entry name" value="Composite domain of metallo-dependent hydrolases"/>
    <property type="match status" value="1"/>
</dbReference>
<gene>
    <name evidence="2" type="ORF">HRJ34_11300</name>
</gene>
<evidence type="ECO:0000313" key="3">
    <source>
        <dbReference type="Proteomes" id="UP000664914"/>
    </source>
</evidence>
<dbReference type="SUPFAM" id="SSF51556">
    <property type="entry name" value="Metallo-dependent hydrolases"/>
    <property type="match status" value="1"/>
</dbReference>
<dbReference type="RefSeq" id="WP_208634144.1">
    <property type="nucleotide sequence ID" value="NZ_CP059319.1"/>
</dbReference>
<sequence length="413" mass="44033">MNLILTNGRVFDGASEEIAERRFVWIEDGIIREVGDVPPAATRAEMLDLGGRFLMPGLIDAHFHAYGIEANPARIDLVPPVLRGLRAKRLLEAALQRGFTTVRDAAGADAALATALRDGLIEGPRLFYPGLALSQTGGHGDLRSPDHHDLCACAYCGALTTVVDGPDEMRKAVREQLRLGAHQIKLFVSGGVLSPSDPIWMNQFSIEEIRVAVEEAAVRRTYVMAHAHTNEAVLRCVANGVRSIEHATMIENDGARAIVEHDAFAVPTLAVGDAIRKLGPELGLSSVMLAKAAERGNQAVASIDKLRSAGAKIGFGTDLLGPASTRQSLEFGLRREVLSPIEILRSATSVNAALIGMEGRLGTVAPGAFADLIVLDGDPLADVTLFERHEAIRLIVKDGRIHKNSLPATAAGG</sequence>
<organism evidence="2 3">
    <name type="scientific">Rhizorhabdus wittichii</name>
    <dbReference type="NCBI Taxonomy" id="160791"/>
    <lineage>
        <taxon>Bacteria</taxon>
        <taxon>Pseudomonadati</taxon>
        <taxon>Pseudomonadota</taxon>
        <taxon>Alphaproteobacteria</taxon>
        <taxon>Sphingomonadales</taxon>
        <taxon>Sphingomonadaceae</taxon>
        <taxon>Rhizorhabdus</taxon>
    </lineage>
</organism>
<dbReference type="PANTHER" id="PTHR43135">
    <property type="entry name" value="ALPHA-D-RIBOSE 1-METHYLPHOSPHONATE 5-TRIPHOSPHATE DIPHOSPHATASE"/>
    <property type="match status" value="1"/>
</dbReference>
<evidence type="ECO:0000313" key="2">
    <source>
        <dbReference type="EMBL" id="QTH24037.1"/>
    </source>
</evidence>
<dbReference type="EMBL" id="CP059319">
    <property type="protein sequence ID" value="QTH24037.1"/>
    <property type="molecule type" value="Genomic_DNA"/>
</dbReference>
<protein>
    <submittedName>
        <fullName evidence="2">Amidohydrolase family protein</fullName>
    </submittedName>
</protein>